<evidence type="ECO:0000256" key="5">
    <source>
        <dbReference type="ARBA" id="ARBA00022490"/>
    </source>
</evidence>
<dbReference type="STRING" id="105984.A0A427XLU3"/>
<feature type="region of interest" description="Disordered" evidence="12">
    <location>
        <begin position="199"/>
        <end position="249"/>
    </location>
</feature>
<protein>
    <recommendedName>
        <fullName evidence="4 11">tRNA (uracil-O(2)-)-methyltransferase</fullName>
        <ecNumber evidence="3 11">2.1.1.211</ecNumber>
    </recommendedName>
</protein>
<evidence type="ECO:0000313" key="14">
    <source>
        <dbReference type="Proteomes" id="UP000279236"/>
    </source>
</evidence>
<dbReference type="Pfam" id="PF07757">
    <property type="entry name" value="AdoMet_MTase"/>
    <property type="match status" value="1"/>
</dbReference>
<feature type="region of interest" description="Disordered" evidence="12">
    <location>
        <begin position="584"/>
        <end position="612"/>
    </location>
</feature>
<keyword evidence="6 11" id="KW-0489">Methyltransferase</keyword>
<accession>A0A427XLU3</accession>
<dbReference type="OrthoDB" id="10047021at2759"/>
<sequence length="644" mass="71484">MAPLGDQAIPVAGPSSKKPQKATRDILHPKFNPTYLPKDSPCLLSAGQDVWVTPLSAPAYFPLDAFQATLEEMSLHPEQNSSLIIRADPLPDTEEKEDAALAARLGLELLSHKRVRFIPRQPRRDARLDERVVMYSSPEGDSGVVVQTPCVSSVADIPYYFPAVRKIAFLWDSDGADAEVTEGVPRVYGRISIAYLPFPDTPRANETPLPPPPKPARRRSPLAGPPIGAAELNAGPPAPTHPATVLEEDTEEGRAEAKAAVERRLQRTCLGLLERLHKHGHGTLQGYVKRVAHDVIVSREPFQDLYQALKERHKHLDSRVPLAWSNKVEDVKRHVWKDAGSPDDRLLPTNLALWGQQDIAIAAFLMLLWRDMYPAREGTETGMEWDKWGRPPGGLVDLGCGNGLVVHILVSEGYKGRGYELRARRTWPQYPAATQASLVELQIDMPSWFPETMEQWQAGDWPGKEQCVVKEGTFLLGNHADELTPWIPLLSLLPATPVPYLNLPCCLHTLDSKFTSLDFTAPAHPHAPAGGFDEGLETGQSRYKAFTMWLGWEGLMCGWEWEKESLRIPSTRGWAIVARRRWTSKPTPGSGPDAVAVSDLEDEGTSGGSTWHADRAAREWAFNEVKAVRERGAFSIRVKEGKDH</sequence>
<dbReference type="InterPro" id="IPR011671">
    <property type="entry name" value="tRNA_uracil_MeTrfase"/>
</dbReference>
<evidence type="ECO:0000256" key="7">
    <source>
        <dbReference type="ARBA" id="ARBA00022679"/>
    </source>
</evidence>
<dbReference type="GO" id="GO:0141101">
    <property type="term" value="F:tRNA(Ser) (uridine(44)-2'-O-)-methyltransferase activity"/>
    <property type="evidence" value="ECO:0007669"/>
    <property type="project" value="UniProtKB-EC"/>
</dbReference>
<evidence type="ECO:0000256" key="3">
    <source>
        <dbReference type="ARBA" id="ARBA00012795"/>
    </source>
</evidence>
<evidence type="ECO:0000256" key="1">
    <source>
        <dbReference type="ARBA" id="ARBA00004496"/>
    </source>
</evidence>
<comment type="function">
    <text evidence="11">Adenosyl-L-methionine (AdoMet)-dependent tRNA (uracil-O(2)-)-methyltransferase.</text>
</comment>
<evidence type="ECO:0000256" key="4">
    <source>
        <dbReference type="ARBA" id="ARBA00017788"/>
    </source>
</evidence>
<evidence type="ECO:0000313" key="13">
    <source>
        <dbReference type="EMBL" id="RSH79677.1"/>
    </source>
</evidence>
<feature type="region of interest" description="Disordered" evidence="12">
    <location>
        <begin position="1"/>
        <end position="27"/>
    </location>
</feature>
<dbReference type="GO" id="GO:0005737">
    <property type="term" value="C:cytoplasm"/>
    <property type="evidence" value="ECO:0007669"/>
    <property type="project" value="UniProtKB-SubCell"/>
</dbReference>
<dbReference type="GO" id="GO:0030488">
    <property type="term" value="P:tRNA methylation"/>
    <property type="evidence" value="ECO:0007669"/>
    <property type="project" value="UniProtKB-UniRule"/>
</dbReference>
<comment type="subcellular location">
    <subcellularLocation>
        <location evidence="1 11">Cytoplasm</location>
    </subcellularLocation>
</comment>
<dbReference type="RefSeq" id="XP_028474786.1">
    <property type="nucleotide sequence ID" value="XM_028624618.1"/>
</dbReference>
<evidence type="ECO:0000256" key="12">
    <source>
        <dbReference type="SAM" id="MobiDB-lite"/>
    </source>
</evidence>
<dbReference type="AlphaFoldDB" id="A0A427XLU3"/>
<evidence type="ECO:0000256" key="2">
    <source>
        <dbReference type="ARBA" id="ARBA00009056"/>
    </source>
</evidence>
<dbReference type="PANTHER" id="PTHR21210">
    <property type="entry name" value="TRNA (URACIL-O(2)-)-METHYLTRANSFERASE-RELATED"/>
    <property type="match status" value="1"/>
</dbReference>
<comment type="caution">
    <text evidence="13">The sequence shown here is derived from an EMBL/GenBank/DDBJ whole genome shotgun (WGS) entry which is preliminary data.</text>
</comment>
<keyword evidence="14" id="KW-1185">Reference proteome</keyword>
<name>A0A427XLU3_9TREE</name>
<evidence type="ECO:0000256" key="11">
    <source>
        <dbReference type="RuleBase" id="RU368004"/>
    </source>
</evidence>
<evidence type="ECO:0000256" key="8">
    <source>
        <dbReference type="ARBA" id="ARBA00022691"/>
    </source>
</evidence>
<keyword evidence="9 11" id="KW-0819">tRNA processing</keyword>
<dbReference type="EMBL" id="RSCE01000009">
    <property type="protein sequence ID" value="RSH79677.1"/>
    <property type="molecule type" value="Genomic_DNA"/>
</dbReference>
<comment type="catalytic activity">
    <reaction evidence="10 11">
        <text>uridine(44) in tRNA(Ser) + S-adenosyl-L-methionine = 2'-O-methyluridine(44) in tRNA(Ser) + S-adenosyl-L-homocysteine + H(+)</text>
        <dbReference type="Rhea" id="RHEA:43100"/>
        <dbReference type="Rhea" id="RHEA-COMP:10339"/>
        <dbReference type="Rhea" id="RHEA-COMP:10340"/>
        <dbReference type="ChEBI" id="CHEBI:15378"/>
        <dbReference type="ChEBI" id="CHEBI:57856"/>
        <dbReference type="ChEBI" id="CHEBI:59789"/>
        <dbReference type="ChEBI" id="CHEBI:65315"/>
        <dbReference type="ChEBI" id="CHEBI:74478"/>
        <dbReference type="EC" id="2.1.1.211"/>
    </reaction>
</comment>
<organism evidence="13 14">
    <name type="scientific">Apiotrichum porosum</name>
    <dbReference type="NCBI Taxonomy" id="105984"/>
    <lineage>
        <taxon>Eukaryota</taxon>
        <taxon>Fungi</taxon>
        <taxon>Dikarya</taxon>
        <taxon>Basidiomycota</taxon>
        <taxon>Agaricomycotina</taxon>
        <taxon>Tremellomycetes</taxon>
        <taxon>Trichosporonales</taxon>
        <taxon>Trichosporonaceae</taxon>
        <taxon>Apiotrichum</taxon>
    </lineage>
</organism>
<dbReference type="EC" id="2.1.1.211" evidence="3 11"/>
<evidence type="ECO:0000256" key="10">
    <source>
        <dbReference type="ARBA" id="ARBA00047957"/>
    </source>
</evidence>
<proteinExistence type="inferred from homology"/>
<reference evidence="13 14" key="1">
    <citation type="submission" date="2018-11" db="EMBL/GenBank/DDBJ databases">
        <title>Genome sequence of Apiotrichum porosum DSM 27194.</title>
        <authorList>
            <person name="Aliyu H."/>
            <person name="Gorte O."/>
            <person name="Ochsenreither K."/>
        </authorList>
    </citation>
    <scope>NUCLEOTIDE SEQUENCE [LARGE SCALE GENOMIC DNA]</scope>
    <source>
        <strain evidence="13 14">DSM 27194</strain>
    </source>
</reference>
<evidence type="ECO:0000256" key="9">
    <source>
        <dbReference type="ARBA" id="ARBA00022694"/>
    </source>
</evidence>
<keyword evidence="8 11" id="KW-0949">S-adenosyl-L-methionine</keyword>
<keyword evidence="7 11" id="KW-0808">Transferase</keyword>
<dbReference type="GeneID" id="39593872"/>
<dbReference type="PANTHER" id="PTHR21210:SF0">
    <property type="entry name" value="TRNA (URACIL-O(2)-)-METHYLTRANSFERASE-RELATED"/>
    <property type="match status" value="1"/>
</dbReference>
<evidence type="ECO:0000256" key="6">
    <source>
        <dbReference type="ARBA" id="ARBA00022603"/>
    </source>
</evidence>
<comment type="similarity">
    <text evidence="2 11">Belongs to the TRM44 family.</text>
</comment>
<gene>
    <name evidence="13" type="primary">TRM44</name>
    <name evidence="13" type="ORF">EHS24_009329</name>
</gene>
<dbReference type="Proteomes" id="UP000279236">
    <property type="component" value="Unassembled WGS sequence"/>
</dbReference>
<keyword evidence="5 11" id="KW-0963">Cytoplasm</keyword>